<proteinExistence type="predicted"/>
<dbReference type="Pfam" id="PF20247">
    <property type="entry name" value="DUF6602"/>
    <property type="match status" value="1"/>
</dbReference>
<dbReference type="Proteomes" id="UP000680865">
    <property type="component" value="Unassembled WGS sequence"/>
</dbReference>
<sequence>MPDESEIGMQALTDSWRPKRSPENLHRALGGRYKYVEKLLLLRSAAEVDFRDSNFGSGLPIEAIFRDELSRLLPTRYTVTCGTVSDRNGLTAGDCDVVLTNQEWFPAVKARATPDARYQVAPIEAVYGVLEVKQTLDTDSLDSAMAKLVRCHRLFRPLTAYSRFTENRGLFEPTDWLGNPLFSAIVAVRKHHDATVEDLLDRFVRLNRTLQRLEMVQCLCILGEGCFFWGWNPPGAENPSVATFRQEDLTADLHVVQATEQHGESALGGLMSRMLGHINQVVLSPADIAVHYGAGDSLKSRIPDLIPIHAQKEWSPRANGNWEGGAS</sequence>
<evidence type="ECO:0000313" key="2">
    <source>
        <dbReference type="EMBL" id="GIM83860.1"/>
    </source>
</evidence>
<evidence type="ECO:0000259" key="1">
    <source>
        <dbReference type="Pfam" id="PF20247"/>
    </source>
</evidence>
<dbReference type="AlphaFoldDB" id="A0A919T2E9"/>
<dbReference type="EMBL" id="BOQP01000058">
    <property type="protein sequence ID" value="GIM83860.1"/>
    <property type="molecule type" value="Genomic_DNA"/>
</dbReference>
<dbReference type="RefSeq" id="WP_213003179.1">
    <property type="nucleotide sequence ID" value="NZ_BAAATW010000004.1"/>
</dbReference>
<reference evidence="2" key="1">
    <citation type="submission" date="2021-03" db="EMBL/GenBank/DDBJ databases">
        <title>Whole genome shotgun sequence of Actinoplanes consettensis NBRC 14913.</title>
        <authorList>
            <person name="Komaki H."/>
            <person name="Tamura T."/>
        </authorList>
    </citation>
    <scope>NUCLEOTIDE SEQUENCE</scope>
    <source>
        <strain evidence="2">NBRC 14913</strain>
    </source>
</reference>
<organism evidence="2 3">
    <name type="scientific">Winogradskya consettensis</name>
    <dbReference type="NCBI Taxonomy" id="113560"/>
    <lineage>
        <taxon>Bacteria</taxon>
        <taxon>Bacillati</taxon>
        <taxon>Actinomycetota</taxon>
        <taxon>Actinomycetes</taxon>
        <taxon>Micromonosporales</taxon>
        <taxon>Micromonosporaceae</taxon>
        <taxon>Winogradskya</taxon>
    </lineage>
</organism>
<name>A0A919T2E9_9ACTN</name>
<dbReference type="CDD" id="cd21173">
    <property type="entry name" value="NucC-like"/>
    <property type="match status" value="1"/>
</dbReference>
<accession>A0A919T2E9</accession>
<comment type="caution">
    <text evidence="2">The sequence shown here is derived from an EMBL/GenBank/DDBJ whole genome shotgun (WGS) entry which is preliminary data.</text>
</comment>
<feature type="domain" description="DUF6602" evidence="1">
    <location>
        <begin position="56"/>
        <end position="153"/>
    </location>
</feature>
<gene>
    <name evidence="2" type="ORF">Aco04nite_88600</name>
</gene>
<keyword evidence="3" id="KW-1185">Reference proteome</keyword>
<dbReference type="InterPro" id="IPR046537">
    <property type="entry name" value="DUF6602"/>
</dbReference>
<evidence type="ECO:0000313" key="3">
    <source>
        <dbReference type="Proteomes" id="UP000680865"/>
    </source>
</evidence>
<protein>
    <recommendedName>
        <fullName evidence="1">DUF6602 domain-containing protein</fullName>
    </recommendedName>
</protein>